<evidence type="ECO:0000256" key="2">
    <source>
        <dbReference type="ARBA" id="ARBA00022723"/>
    </source>
</evidence>
<dbReference type="AlphaFoldDB" id="A0A6A6B301"/>
<dbReference type="RefSeq" id="XP_033394305.1">
    <property type="nucleotide sequence ID" value="XM_033547280.1"/>
</dbReference>
<evidence type="ECO:0000256" key="5">
    <source>
        <dbReference type="ARBA" id="ARBA00022833"/>
    </source>
</evidence>
<gene>
    <name evidence="10" type="ORF">K452DRAFT_88781</name>
</gene>
<keyword evidence="3" id="KW-0677">Repeat</keyword>
<keyword evidence="2" id="KW-0479">Metal-binding</keyword>
<feature type="region of interest" description="Disordered" evidence="8">
    <location>
        <begin position="170"/>
        <end position="206"/>
    </location>
</feature>
<proteinExistence type="predicted"/>
<dbReference type="InterPro" id="IPR013087">
    <property type="entry name" value="Znf_C2H2_type"/>
</dbReference>
<feature type="compositionally biased region" description="Polar residues" evidence="8">
    <location>
        <begin position="95"/>
        <end position="109"/>
    </location>
</feature>
<evidence type="ECO:0000256" key="3">
    <source>
        <dbReference type="ARBA" id="ARBA00022737"/>
    </source>
</evidence>
<dbReference type="EMBL" id="ML995496">
    <property type="protein sequence ID" value="KAF2138592.1"/>
    <property type="molecule type" value="Genomic_DNA"/>
</dbReference>
<feature type="compositionally biased region" description="Polar residues" evidence="8">
    <location>
        <begin position="186"/>
        <end position="197"/>
    </location>
</feature>
<dbReference type="GO" id="GO:0000978">
    <property type="term" value="F:RNA polymerase II cis-regulatory region sequence-specific DNA binding"/>
    <property type="evidence" value="ECO:0007669"/>
    <property type="project" value="InterPro"/>
</dbReference>
<organism evidence="10 11">
    <name type="scientific">Aplosporella prunicola CBS 121167</name>
    <dbReference type="NCBI Taxonomy" id="1176127"/>
    <lineage>
        <taxon>Eukaryota</taxon>
        <taxon>Fungi</taxon>
        <taxon>Dikarya</taxon>
        <taxon>Ascomycota</taxon>
        <taxon>Pezizomycotina</taxon>
        <taxon>Dothideomycetes</taxon>
        <taxon>Dothideomycetes incertae sedis</taxon>
        <taxon>Botryosphaeriales</taxon>
        <taxon>Aplosporellaceae</taxon>
        <taxon>Aplosporella</taxon>
    </lineage>
</organism>
<dbReference type="Proteomes" id="UP000799438">
    <property type="component" value="Unassembled WGS sequence"/>
</dbReference>
<dbReference type="GO" id="GO:0005634">
    <property type="term" value="C:nucleus"/>
    <property type="evidence" value="ECO:0007669"/>
    <property type="project" value="UniProtKB-SubCell"/>
</dbReference>
<dbReference type="CDD" id="cd12148">
    <property type="entry name" value="fungal_TF_MHR"/>
    <property type="match status" value="1"/>
</dbReference>
<evidence type="ECO:0000256" key="4">
    <source>
        <dbReference type="ARBA" id="ARBA00022771"/>
    </source>
</evidence>
<dbReference type="SMART" id="SM00355">
    <property type="entry name" value="ZnF_C2H2"/>
    <property type="match status" value="2"/>
</dbReference>
<dbReference type="InterPro" id="IPR051059">
    <property type="entry name" value="VerF-like"/>
</dbReference>
<keyword evidence="6" id="KW-0539">Nucleus</keyword>
<dbReference type="InterPro" id="IPR007219">
    <property type="entry name" value="XnlR_reg_dom"/>
</dbReference>
<dbReference type="PANTHER" id="PTHR40626:SF30">
    <property type="entry name" value="FINGER DOMAIN PROTEIN, PUTATIVE (AFU_ORTHOLOGUE AFUA_4G13600)-RELATED"/>
    <property type="match status" value="1"/>
</dbReference>
<name>A0A6A6B301_9PEZI</name>
<feature type="compositionally biased region" description="Basic and acidic residues" evidence="8">
    <location>
        <begin position="170"/>
        <end position="185"/>
    </location>
</feature>
<evidence type="ECO:0000313" key="11">
    <source>
        <dbReference type="Proteomes" id="UP000799438"/>
    </source>
</evidence>
<dbReference type="SUPFAM" id="SSF57667">
    <property type="entry name" value="beta-beta-alpha zinc fingers"/>
    <property type="match status" value="1"/>
</dbReference>
<dbReference type="Pfam" id="PF04082">
    <property type="entry name" value="Fungal_trans"/>
    <property type="match status" value="1"/>
</dbReference>
<evidence type="ECO:0000313" key="10">
    <source>
        <dbReference type="EMBL" id="KAF2138592.1"/>
    </source>
</evidence>
<protein>
    <recommendedName>
        <fullName evidence="9">C2H2-type domain-containing protein</fullName>
    </recommendedName>
</protein>
<dbReference type="InterPro" id="IPR036236">
    <property type="entry name" value="Znf_C2H2_sf"/>
</dbReference>
<dbReference type="Gene3D" id="3.30.160.60">
    <property type="entry name" value="Classic Zinc Finger"/>
    <property type="match status" value="2"/>
</dbReference>
<dbReference type="Pfam" id="PF00096">
    <property type="entry name" value="zf-C2H2"/>
    <property type="match status" value="2"/>
</dbReference>
<evidence type="ECO:0000256" key="7">
    <source>
        <dbReference type="PROSITE-ProRule" id="PRU00042"/>
    </source>
</evidence>
<feature type="domain" description="C2H2-type" evidence="9">
    <location>
        <begin position="151"/>
        <end position="180"/>
    </location>
</feature>
<evidence type="ECO:0000259" key="9">
    <source>
        <dbReference type="PROSITE" id="PS50157"/>
    </source>
</evidence>
<feature type="domain" description="C2H2-type" evidence="9">
    <location>
        <begin position="124"/>
        <end position="151"/>
    </location>
</feature>
<keyword evidence="11" id="KW-1185">Reference proteome</keyword>
<keyword evidence="5" id="KW-0862">Zinc</keyword>
<evidence type="ECO:0000256" key="8">
    <source>
        <dbReference type="SAM" id="MobiDB-lite"/>
    </source>
</evidence>
<comment type="subcellular location">
    <subcellularLocation>
        <location evidence="1">Nucleus</location>
    </subcellularLocation>
</comment>
<keyword evidence="4 7" id="KW-0863">Zinc-finger</keyword>
<dbReference type="PANTHER" id="PTHR40626">
    <property type="entry name" value="MIP31509P"/>
    <property type="match status" value="1"/>
</dbReference>
<feature type="compositionally biased region" description="Low complexity" evidence="8">
    <location>
        <begin position="35"/>
        <end position="46"/>
    </location>
</feature>
<feature type="compositionally biased region" description="Polar residues" evidence="8">
    <location>
        <begin position="14"/>
        <end position="23"/>
    </location>
</feature>
<dbReference type="OrthoDB" id="6077919at2759"/>
<evidence type="ECO:0000256" key="6">
    <source>
        <dbReference type="ARBA" id="ARBA00023242"/>
    </source>
</evidence>
<dbReference type="GeneID" id="54304787"/>
<dbReference type="GO" id="GO:0006351">
    <property type="term" value="P:DNA-templated transcription"/>
    <property type="evidence" value="ECO:0007669"/>
    <property type="project" value="InterPro"/>
</dbReference>
<feature type="region of interest" description="Disordered" evidence="8">
    <location>
        <begin position="1"/>
        <end position="115"/>
    </location>
</feature>
<dbReference type="PROSITE" id="PS00028">
    <property type="entry name" value="ZINC_FINGER_C2H2_1"/>
    <property type="match status" value="2"/>
</dbReference>
<reference evidence="10" key="1">
    <citation type="journal article" date="2020" name="Stud. Mycol.">
        <title>101 Dothideomycetes genomes: a test case for predicting lifestyles and emergence of pathogens.</title>
        <authorList>
            <person name="Haridas S."/>
            <person name="Albert R."/>
            <person name="Binder M."/>
            <person name="Bloem J."/>
            <person name="Labutti K."/>
            <person name="Salamov A."/>
            <person name="Andreopoulos B."/>
            <person name="Baker S."/>
            <person name="Barry K."/>
            <person name="Bills G."/>
            <person name="Bluhm B."/>
            <person name="Cannon C."/>
            <person name="Castanera R."/>
            <person name="Culley D."/>
            <person name="Daum C."/>
            <person name="Ezra D."/>
            <person name="Gonzalez J."/>
            <person name="Henrissat B."/>
            <person name="Kuo A."/>
            <person name="Liang C."/>
            <person name="Lipzen A."/>
            <person name="Lutzoni F."/>
            <person name="Magnuson J."/>
            <person name="Mondo S."/>
            <person name="Nolan M."/>
            <person name="Ohm R."/>
            <person name="Pangilinan J."/>
            <person name="Park H.-J."/>
            <person name="Ramirez L."/>
            <person name="Alfaro M."/>
            <person name="Sun H."/>
            <person name="Tritt A."/>
            <person name="Yoshinaga Y."/>
            <person name="Zwiers L.-H."/>
            <person name="Turgeon B."/>
            <person name="Goodwin S."/>
            <person name="Spatafora J."/>
            <person name="Crous P."/>
            <person name="Grigoriev I."/>
        </authorList>
    </citation>
    <scope>NUCLEOTIDE SEQUENCE</scope>
    <source>
        <strain evidence="10">CBS 121167</strain>
    </source>
</reference>
<sequence>MADQNNTIDHKPSSAPTAAQHQSFLPGPTKPYQPTTPSIIHQSTTTTHRRHTSESSEEASRSFQKALSSRHRPQSSSSTKPPHSYDGSPRDFSIMQRSVSPSETPTKYTKTGRISKAKKGLKVHLCESCGKSYTRAEHLRRHQQNHNGAALQCDWPGCGKTFHRTDLLERHRERHNDPNNEENRRGSVTSHGSSRSYETPMAVASPQPQDIMRTSLPQVSQAAYSVTSTPGMIDAVQSSAASSTKMPFATAPPSYARTSIPMAEDLAAHTGSQFFGDWGWTSPPPEYPEYPPTTSGYGSPGHISSYPDYPYATNPYPACRPRTLSNASFIDPFMQTLPRSPASVTSTQPFYWLDVERDPNMHSIALSDSSGIPSYATSDTSIYAASSDQLHASIMAGHSTPSFRSFDDFDNEEYRVLFPDHPFGTPVIDPIQMNEWLSNYWLRFHPTFSIKHKPTFDPRNESPLCLAAMLAVGAQYSDVAGSKAQSRILHERCLKALAKRENEGVTSDRPCDMQAVFLIEVLSLFCGKRAQTGLSTAFQSMYRSLSAEHNARRTRAFNSPTDWQQWIHTSARTRLLTACFILDSQQQLLLLRNSPIIPIPQDVPAPEPLSTWDAGSWAWNEQINASHNAFAQTETAQQSPDGFESLYELFMQRIRTDEDATVTPTAASGSHRPSISEFLAESKGTTLVRHGIQIAETAPLHALLAVAGETWVFDEKLTAERHAAAKRTLRDWTAGFSSADAPASAALLHALGALRLACAAEDNGHDSATARLAPGLDLILLYAALTLWAFVQSAAEAATPGAPSSSSSSTTTTATTAHAFLASTRTTPATPAEVPALAHALSSISAQNGGLDEWQAGVDAVLGWAVDALGCGGEVHGAAVRVLEGIRRRGWRAVWF</sequence>
<dbReference type="GO" id="GO:0008270">
    <property type="term" value="F:zinc ion binding"/>
    <property type="evidence" value="ECO:0007669"/>
    <property type="project" value="UniProtKB-KW"/>
</dbReference>
<accession>A0A6A6B301</accession>
<dbReference type="PROSITE" id="PS50157">
    <property type="entry name" value="ZINC_FINGER_C2H2_2"/>
    <property type="match status" value="2"/>
</dbReference>
<dbReference type="GO" id="GO:0000981">
    <property type="term" value="F:DNA-binding transcription factor activity, RNA polymerase II-specific"/>
    <property type="evidence" value="ECO:0007669"/>
    <property type="project" value="InterPro"/>
</dbReference>
<evidence type="ECO:0000256" key="1">
    <source>
        <dbReference type="ARBA" id="ARBA00004123"/>
    </source>
</evidence>
<dbReference type="GO" id="GO:0000785">
    <property type="term" value="C:chromatin"/>
    <property type="evidence" value="ECO:0007669"/>
    <property type="project" value="TreeGrafter"/>
</dbReference>